<dbReference type="EMBL" id="AE003849">
    <property type="protein sequence ID" value="AAF84844.1"/>
    <property type="molecule type" value="Genomic_DNA"/>
</dbReference>
<dbReference type="KEGG" id="xfa:XF_2042"/>
<dbReference type="HOGENOM" id="CLU_1146838_0_0_6"/>
<dbReference type="AlphaFoldDB" id="Q9PBU3"/>
<dbReference type="InterPro" id="IPR016181">
    <property type="entry name" value="Acyl_CoA_acyltransferase"/>
</dbReference>
<dbReference type="PIR" id="D82609">
    <property type="entry name" value="D82609"/>
</dbReference>
<organism evidence="1 2">
    <name type="scientific">Xylella fastidiosa (strain 9a5c)</name>
    <dbReference type="NCBI Taxonomy" id="160492"/>
    <lineage>
        <taxon>Bacteria</taxon>
        <taxon>Pseudomonadati</taxon>
        <taxon>Pseudomonadota</taxon>
        <taxon>Gammaproteobacteria</taxon>
        <taxon>Lysobacterales</taxon>
        <taxon>Lysobacteraceae</taxon>
        <taxon>Xylella</taxon>
    </lineage>
</organism>
<proteinExistence type="predicted"/>
<evidence type="ECO:0000313" key="2">
    <source>
        <dbReference type="Proteomes" id="UP000000812"/>
    </source>
</evidence>
<sequence length="242" mass="27518">MRMQGLDTYFITPQASILEQSPLLMLRRSLRKHDLNIPAATIQGPLLLDTMSTEAVLLIRGFQNEQFQRKQAYLLGEAQQALERELAIHERCAYFVAKRNDVIVGVLRLCPAPFEFERLLAHTGKTWPDFSLHVEVSRFVMANCECQTSTSMLLIVEACAWAMSHGYEGIVALCRPATRMIFERYGLSTVWPDYFCIPTRNNQRYALLSSRWQALILGATRASEAALARTRQTATRHDPIPS</sequence>
<dbReference type="SUPFAM" id="SSF55729">
    <property type="entry name" value="Acyl-CoA N-acyltransferases (Nat)"/>
    <property type="match status" value="1"/>
</dbReference>
<protein>
    <recommendedName>
        <fullName evidence="3">GNAT family N-acetyltransferase</fullName>
    </recommendedName>
</protein>
<evidence type="ECO:0008006" key="3">
    <source>
        <dbReference type="Google" id="ProtNLM"/>
    </source>
</evidence>
<dbReference type="Gene3D" id="3.40.630.30">
    <property type="match status" value="1"/>
</dbReference>
<reference evidence="1 2" key="1">
    <citation type="journal article" date="2000" name="Nature">
        <title>The genome sequence of the plant pathogen Xylella fastidiosa.</title>
        <authorList>
            <person name="Simpson A.J."/>
            <person name="Reinach F.C."/>
            <person name="Arruda P."/>
            <person name="Abreu F.A."/>
            <person name="Acencio M."/>
            <person name="Alvarenga R."/>
            <person name="Alves L.M."/>
            <person name="Araya J.E."/>
            <person name="Baia G.S."/>
            <person name="Baptista C.S."/>
            <person name="Barros M.H."/>
            <person name="Bonaccorsi E.D."/>
            <person name="Bordin S."/>
            <person name="Bove J.M."/>
            <person name="Briones M.R."/>
            <person name="Bueno M.R."/>
            <person name="Camargo A.A."/>
            <person name="Camargo L.E."/>
            <person name="Carraro D.M."/>
            <person name="Carrer H."/>
            <person name="Colauto N.B."/>
            <person name="Colombo C."/>
            <person name="Costa F.F."/>
            <person name="Costa M.C."/>
            <person name="Costa-Neto C.M."/>
            <person name="Coutinho L.L."/>
            <person name="Cristofani M."/>
            <person name="Dias-Neto E."/>
            <person name="Docena C."/>
            <person name="El-Dorry H."/>
            <person name="Facincani A.P."/>
            <person name="Ferreira A.J."/>
            <person name="Ferreira V.C."/>
            <person name="Ferro J.A."/>
            <person name="Fraga J.S."/>
            <person name="Franca S.C."/>
            <person name="Franco M.C."/>
            <person name="Frohme M."/>
            <person name="Furlan L.R."/>
            <person name="Garnier M."/>
            <person name="Goldman G.H."/>
            <person name="Goldman M.H."/>
            <person name="Gomes S.L."/>
            <person name="Gruber A."/>
            <person name="Ho P.L."/>
            <person name="Hoheisel J.D."/>
            <person name="Junqueira M.L."/>
            <person name="Kemper E.L."/>
            <person name="Kitajima J.P."/>
            <person name="Krieger J.E."/>
            <person name="Kuramae E.E."/>
            <person name="Laigret F."/>
            <person name="Lambais M.R."/>
            <person name="Leite L.C."/>
            <person name="Lemos E.G."/>
            <person name="Lemos M.V."/>
            <person name="Lopes S.A."/>
            <person name="Lopes C.R."/>
            <person name="Machado J.A."/>
            <person name="Machado M.A."/>
            <person name="Madeira A.M."/>
            <person name="Madeira H.M."/>
            <person name="Marino C.L."/>
            <person name="Marques M.V."/>
            <person name="Martins E.A."/>
            <person name="Martins E.M."/>
            <person name="Matsukuma A.Y."/>
            <person name="Menck C.F."/>
            <person name="Miracca E.C."/>
            <person name="Miyaki C.Y."/>
            <person name="Monteriro-Vitorello C.B."/>
            <person name="Moon D.H."/>
            <person name="Nagai M.A."/>
            <person name="Nascimento A.L."/>
            <person name="Netto L.E."/>
            <person name="Nhani A.Jr."/>
            <person name="Nobrega F.G."/>
            <person name="Nunes L.R."/>
            <person name="Oliveira M.A."/>
            <person name="de Oliveira M.C."/>
            <person name="de Oliveira R.C."/>
            <person name="Palmieri D.A."/>
            <person name="Paris A."/>
            <person name="Peixoto B.R."/>
            <person name="Pereira G.A."/>
            <person name="Pereira H.A.Jr."/>
            <person name="Pesquero J.B."/>
            <person name="Quaggio R.B."/>
            <person name="Roberto P.G."/>
            <person name="Rodrigues V."/>
            <person name="de M Rosa A.J."/>
            <person name="de Rosa V.E.Jr."/>
            <person name="de Sa R.G."/>
            <person name="Santelli R.V."/>
            <person name="Sawasaki H.E."/>
            <person name="da Silva A.C."/>
            <person name="da Silva A.M."/>
            <person name="da Silva F.R."/>
            <person name="da Silva W.A.Jr."/>
            <person name="da Silveira J.F."/>
            <person name="Silvestri M.L."/>
            <person name="Siqueira W.J."/>
            <person name="de Souza A.A."/>
            <person name="de Souza A.P."/>
            <person name="Terenzi M.F."/>
            <person name="Truffi D."/>
            <person name="Tsai S.M."/>
            <person name="Tsuhako M.H."/>
            <person name="Vallada H."/>
            <person name="Van Sluys M.A."/>
            <person name="Verjovski-Almeida S."/>
            <person name="Vettore A.L."/>
            <person name="Zago M.A."/>
            <person name="Zatz M."/>
            <person name="Meidanis J."/>
            <person name="Setubal J.C."/>
        </authorList>
    </citation>
    <scope>NUCLEOTIDE SEQUENCE [LARGE SCALE GENOMIC DNA]</scope>
    <source>
        <strain evidence="1 2">9a5c</strain>
    </source>
</reference>
<evidence type="ECO:0000313" key="1">
    <source>
        <dbReference type="EMBL" id="AAF84844.1"/>
    </source>
</evidence>
<name>Q9PBU3_XYLFA</name>
<gene>
    <name evidence="1" type="ordered locus">XF_2042</name>
</gene>
<dbReference type="eggNOG" id="ENOG50318YH">
    <property type="taxonomic scope" value="Bacteria"/>
</dbReference>
<dbReference type="Proteomes" id="UP000000812">
    <property type="component" value="Chromosome"/>
</dbReference>
<dbReference type="STRING" id="160492.XF_2042"/>
<accession>Q9PBU3</accession>